<dbReference type="EMBL" id="JAAWWB010000001">
    <property type="protein sequence ID" value="KAG6793202.1"/>
    <property type="molecule type" value="Genomic_DNA"/>
</dbReference>
<protein>
    <recommendedName>
        <fullName evidence="14">3,4-dihydroxy-2-butanone 4-phosphate synthase</fullName>
    </recommendedName>
</protein>
<dbReference type="GO" id="GO:0005525">
    <property type="term" value="F:GTP binding"/>
    <property type="evidence" value="ECO:0007669"/>
    <property type="project" value="UniProtKB-KW"/>
</dbReference>
<keyword evidence="9" id="KW-0547">Nucleotide-binding</keyword>
<dbReference type="AlphaFoldDB" id="A0A8X8IXM1"/>
<comment type="pathway">
    <text evidence="2">Cofactor biosynthesis; riboflavin biosynthesis.</text>
</comment>
<dbReference type="NCBIfam" id="TIGR00506">
    <property type="entry name" value="ribB"/>
    <property type="match status" value="1"/>
</dbReference>
<dbReference type="PANTHER" id="PTHR21327">
    <property type="entry name" value="GTP CYCLOHYDROLASE II-RELATED"/>
    <property type="match status" value="1"/>
</dbReference>
<dbReference type="HAMAP" id="MF_00180">
    <property type="entry name" value="RibB"/>
    <property type="match status" value="1"/>
</dbReference>
<gene>
    <name evidence="12" type="ORF">POTOM_002396</name>
</gene>
<evidence type="ECO:0000313" key="13">
    <source>
        <dbReference type="Proteomes" id="UP000886885"/>
    </source>
</evidence>
<accession>A0A8X8IXM1</accession>
<evidence type="ECO:0000313" key="12">
    <source>
        <dbReference type="EMBL" id="KAG6793202.1"/>
    </source>
</evidence>
<comment type="similarity">
    <text evidence="3">In the N-terminal section; belongs to the DHBP synthase family.</text>
</comment>
<dbReference type="GO" id="GO:0009231">
    <property type="term" value="P:riboflavin biosynthetic process"/>
    <property type="evidence" value="ECO:0007669"/>
    <property type="project" value="UniProtKB-KW"/>
</dbReference>
<name>A0A8X8IXM1_POPTO</name>
<organism evidence="12 13">
    <name type="scientific">Populus tomentosa</name>
    <name type="common">Chinese white poplar</name>
    <dbReference type="NCBI Taxonomy" id="118781"/>
    <lineage>
        <taxon>Eukaryota</taxon>
        <taxon>Viridiplantae</taxon>
        <taxon>Streptophyta</taxon>
        <taxon>Embryophyta</taxon>
        <taxon>Tracheophyta</taxon>
        <taxon>Spermatophyta</taxon>
        <taxon>Magnoliopsida</taxon>
        <taxon>eudicotyledons</taxon>
        <taxon>Gunneridae</taxon>
        <taxon>Pentapetalae</taxon>
        <taxon>rosids</taxon>
        <taxon>fabids</taxon>
        <taxon>Malpighiales</taxon>
        <taxon>Salicaceae</taxon>
        <taxon>Saliceae</taxon>
        <taxon>Populus</taxon>
    </lineage>
</organism>
<keyword evidence="11" id="KW-0342">GTP-binding</keyword>
<comment type="subcellular location">
    <subcellularLocation>
        <location evidence="1">Plastid</location>
        <location evidence="1">Chloroplast</location>
    </subcellularLocation>
</comment>
<keyword evidence="7" id="KW-0934">Plastid</keyword>
<dbReference type="Pfam" id="PF00926">
    <property type="entry name" value="DHBP_synthase"/>
    <property type="match status" value="1"/>
</dbReference>
<evidence type="ECO:0000256" key="4">
    <source>
        <dbReference type="ARBA" id="ARBA00008976"/>
    </source>
</evidence>
<dbReference type="FunFam" id="3.90.870.10:FF:000005">
    <property type="entry name" value="Bifunctional riboflavin biosynthesis protein RIBA 1 chloroplastic"/>
    <property type="match status" value="1"/>
</dbReference>
<evidence type="ECO:0000256" key="9">
    <source>
        <dbReference type="ARBA" id="ARBA00022741"/>
    </source>
</evidence>
<dbReference type="GO" id="GO:0008686">
    <property type="term" value="F:3,4-dihydroxy-2-butanone-4-phosphate synthase activity"/>
    <property type="evidence" value="ECO:0007669"/>
    <property type="project" value="InterPro"/>
</dbReference>
<keyword evidence="10" id="KW-0809">Transit peptide</keyword>
<evidence type="ECO:0008006" key="14">
    <source>
        <dbReference type="Google" id="ProtNLM"/>
    </source>
</evidence>
<sequence length="371" mass="39936">MASFNVSSYPSTTTRAALSGSQTCRNLKLFNGLHVVNSFCADGNALNLALIRLDGCKSSFGIKGAGKTRATLISGDDLLSYSNGNGVAAKSTLLDNGSVGTLSAGTASITNDFAVGNDDHELDLPTEGFSSIPDAIEDIRQGKIVVVVDDEDRENEGDLIMAAELATPEAMAFIVKHGTGIVCVSMQGEDLDRLQLPLMVRQNENDEKLRTAFTVTVDAKHGTTTGVSANDRATTMLALASKDSKPDDFNRPGHIFPLRYREGGVLKRAGHTEASVDLVVLAGLDPVAVLCEVVDDDGSMARLPKLRQFAERENLKIISIADLIRYRRKTDKLVDRSSAAQIPTMWGPFTAYCYRSILDGIEHIAMVKVRN</sequence>
<keyword evidence="6" id="KW-0686">Riboflavin biosynthesis</keyword>
<proteinExistence type="inferred from homology"/>
<evidence type="ECO:0000256" key="7">
    <source>
        <dbReference type="ARBA" id="ARBA00022640"/>
    </source>
</evidence>
<keyword evidence="8" id="KW-0479">Metal-binding</keyword>
<dbReference type="OrthoDB" id="60371at2759"/>
<keyword evidence="5" id="KW-0150">Chloroplast</keyword>
<evidence type="ECO:0000256" key="11">
    <source>
        <dbReference type="ARBA" id="ARBA00023134"/>
    </source>
</evidence>
<comment type="similarity">
    <text evidence="4">In the C-terminal section; belongs to the GTP cyclohydrolase II family.</text>
</comment>
<evidence type="ECO:0000256" key="2">
    <source>
        <dbReference type="ARBA" id="ARBA00005104"/>
    </source>
</evidence>
<evidence type="ECO:0000256" key="1">
    <source>
        <dbReference type="ARBA" id="ARBA00004229"/>
    </source>
</evidence>
<evidence type="ECO:0000256" key="10">
    <source>
        <dbReference type="ARBA" id="ARBA00022946"/>
    </source>
</evidence>
<evidence type="ECO:0000256" key="3">
    <source>
        <dbReference type="ARBA" id="ARBA00005520"/>
    </source>
</evidence>
<keyword evidence="13" id="KW-1185">Reference proteome</keyword>
<dbReference type="GO" id="GO:0009507">
    <property type="term" value="C:chloroplast"/>
    <property type="evidence" value="ECO:0007669"/>
    <property type="project" value="UniProtKB-SubCell"/>
</dbReference>
<evidence type="ECO:0000256" key="6">
    <source>
        <dbReference type="ARBA" id="ARBA00022619"/>
    </source>
</evidence>
<dbReference type="Proteomes" id="UP000886885">
    <property type="component" value="Chromosome 1A"/>
</dbReference>
<dbReference type="InterPro" id="IPR000422">
    <property type="entry name" value="DHBP_synthase_RibB"/>
</dbReference>
<reference evidence="12" key="1">
    <citation type="journal article" date="2020" name="bioRxiv">
        <title>Hybrid origin of Populus tomentosa Carr. identified through genome sequencing and phylogenomic analysis.</title>
        <authorList>
            <person name="An X."/>
            <person name="Gao K."/>
            <person name="Chen Z."/>
            <person name="Li J."/>
            <person name="Yang X."/>
            <person name="Yang X."/>
            <person name="Zhou J."/>
            <person name="Guo T."/>
            <person name="Zhao T."/>
            <person name="Huang S."/>
            <person name="Miao D."/>
            <person name="Khan W.U."/>
            <person name="Rao P."/>
            <person name="Ye M."/>
            <person name="Lei B."/>
            <person name="Liao W."/>
            <person name="Wang J."/>
            <person name="Ji L."/>
            <person name="Li Y."/>
            <person name="Guo B."/>
            <person name="Mustafa N.S."/>
            <person name="Li S."/>
            <person name="Yun Q."/>
            <person name="Keller S.R."/>
            <person name="Mao J."/>
            <person name="Zhang R."/>
            <person name="Strauss S.H."/>
        </authorList>
    </citation>
    <scope>NUCLEOTIDE SEQUENCE</scope>
    <source>
        <strain evidence="12">GM15</strain>
        <tissue evidence="12">Leaf</tissue>
    </source>
</reference>
<evidence type="ECO:0000256" key="8">
    <source>
        <dbReference type="ARBA" id="ARBA00022723"/>
    </source>
</evidence>
<dbReference type="GO" id="GO:0046872">
    <property type="term" value="F:metal ion binding"/>
    <property type="evidence" value="ECO:0007669"/>
    <property type="project" value="UniProtKB-KW"/>
</dbReference>
<comment type="caution">
    <text evidence="12">The sequence shown here is derived from an EMBL/GenBank/DDBJ whole genome shotgun (WGS) entry which is preliminary data.</text>
</comment>
<dbReference type="PANTHER" id="PTHR21327:SF48">
    <property type="entry name" value="BIFUNCTIONAL RIBOFLAVIN BIOSYNTHESIS PROTEIN RIBA 1, CHLOROPLASTIC"/>
    <property type="match status" value="1"/>
</dbReference>
<evidence type="ECO:0000256" key="5">
    <source>
        <dbReference type="ARBA" id="ARBA00022528"/>
    </source>
</evidence>